<evidence type="ECO:0000313" key="2">
    <source>
        <dbReference type="Proteomes" id="UP000254569"/>
    </source>
</evidence>
<dbReference type="EMBL" id="UGVI01000001">
    <property type="protein sequence ID" value="SUE13346.1"/>
    <property type="molecule type" value="Genomic_DNA"/>
</dbReference>
<dbReference type="AlphaFoldDB" id="A0A379LUX1"/>
<sequence>MIDAVIRLVRTLPARLPGVRSVDPSAWDAAAPIGVPVCTSDALADYAIRVSI</sequence>
<keyword evidence="2" id="KW-1185">Reference proteome</keyword>
<name>A0A379LUX1_9NOCA</name>
<evidence type="ECO:0000313" key="1">
    <source>
        <dbReference type="EMBL" id="SUE13346.1"/>
    </source>
</evidence>
<organism evidence="1 2">
    <name type="scientific">Rhodococcus gordoniae</name>
    <dbReference type="NCBI Taxonomy" id="223392"/>
    <lineage>
        <taxon>Bacteria</taxon>
        <taxon>Bacillati</taxon>
        <taxon>Actinomycetota</taxon>
        <taxon>Actinomycetes</taxon>
        <taxon>Mycobacteriales</taxon>
        <taxon>Nocardiaceae</taxon>
        <taxon>Rhodococcus</taxon>
    </lineage>
</organism>
<protein>
    <submittedName>
        <fullName evidence="1">Uncharacterized protein</fullName>
    </submittedName>
</protein>
<reference evidence="1 2" key="1">
    <citation type="submission" date="2018-06" db="EMBL/GenBank/DDBJ databases">
        <authorList>
            <consortium name="Pathogen Informatics"/>
            <person name="Doyle S."/>
        </authorList>
    </citation>
    <scope>NUCLEOTIDE SEQUENCE [LARGE SCALE GENOMIC DNA]</scope>
    <source>
        <strain evidence="1 2">NCTC13296</strain>
    </source>
</reference>
<accession>A0A379LUX1</accession>
<gene>
    <name evidence="1" type="ORF">NCTC13296_00154</name>
</gene>
<dbReference type="Proteomes" id="UP000254569">
    <property type="component" value="Unassembled WGS sequence"/>
</dbReference>
<dbReference type="RefSeq" id="WP_245207814.1">
    <property type="nucleotide sequence ID" value="NZ_LPZN01000016.1"/>
</dbReference>
<proteinExistence type="predicted"/>